<feature type="domain" description="Ubiquinol-cytochrome c chaperone" evidence="3">
    <location>
        <begin position="37"/>
        <end position="176"/>
    </location>
</feature>
<organism evidence="4 5">
    <name type="scientific">Kaustia mangrovi</name>
    <dbReference type="NCBI Taxonomy" id="2593653"/>
    <lineage>
        <taxon>Bacteria</taxon>
        <taxon>Pseudomonadati</taxon>
        <taxon>Pseudomonadota</taxon>
        <taxon>Alphaproteobacteria</taxon>
        <taxon>Hyphomicrobiales</taxon>
        <taxon>Parvibaculaceae</taxon>
        <taxon>Kaustia</taxon>
    </lineage>
</organism>
<dbReference type="KEGG" id="kmn:HW532_20785"/>
<sequence>MIFSRLFSRSEPESAARTLYAGIVAQARQPALYVQGGVADTLEGRFELVVLHAALVMRRLRGEAQEGQDLAQGVFDTMFVDMDHSLREIGVGDLSVGKKVRSMAEAFYGRARVYDEALNAQGDDRARLLAGALARNVFRAETPDAQARALACYVLATDRRLAEMPGDALLAGRAEFPALPDALETTDGTED</sequence>
<evidence type="ECO:0000313" key="4">
    <source>
        <dbReference type="EMBL" id="QPC44916.1"/>
    </source>
</evidence>
<evidence type="ECO:0000259" key="3">
    <source>
        <dbReference type="Pfam" id="PF03981"/>
    </source>
</evidence>
<dbReference type="AlphaFoldDB" id="A0A7S8C815"/>
<evidence type="ECO:0000313" key="5">
    <source>
        <dbReference type="Proteomes" id="UP000593594"/>
    </source>
</evidence>
<name>A0A7S8C815_9HYPH</name>
<protein>
    <submittedName>
        <fullName evidence="4">Ubiquinol-cytochrome C chaperone</fullName>
    </submittedName>
</protein>
<dbReference type="PANTHER" id="PTHR12184:SF1">
    <property type="entry name" value="UBIQUINOL-CYTOCHROME-C REDUCTASE COMPLEX ASSEMBLY FACTOR 1"/>
    <property type="match status" value="1"/>
</dbReference>
<dbReference type="Proteomes" id="UP000593594">
    <property type="component" value="Chromosome"/>
</dbReference>
<comment type="similarity">
    <text evidence="2">Belongs to the UPF0174 family.</text>
</comment>
<dbReference type="InterPro" id="IPR007129">
    <property type="entry name" value="Ubiqinol_cyt_c_chaperone_CPB3"/>
</dbReference>
<accession>A0A7S8C815</accession>
<gene>
    <name evidence="4" type="ORF">HW532_20785</name>
</gene>
<dbReference type="PANTHER" id="PTHR12184">
    <property type="entry name" value="UBIQUINOL-CYTOCHROME C REDUCTASE COMPLEX ASSEMBLY FACTOR 1 FAMILY MEMBER"/>
    <property type="match status" value="1"/>
</dbReference>
<dbReference type="Pfam" id="PF03981">
    <property type="entry name" value="Ubiq_cyt_C_chap"/>
    <property type="match status" value="1"/>
</dbReference>
<evidence type="ECO:0000256" key="1">
    <source>
        <dbReference type="ARBA" id="ARBA00006407"/>
    </source>
</evidence>
<evidence type="ECO:0000256" key="2">
    <source>
        <dbReference type="ARBA" id="ARBA00006436"/>
    </source>
</evidence>
<dbReference type="PIRSF" id="PIRSF032079">
    <property type="entry name" value="UCP032079"/>
    <property type="match status" value="1"/>
</dbReference>
<keyword evidence="5" id="KW-1185">Reference proteome</keyword>
<dbReference type="EMBL" id="CP058214">
    <property type="protein sequence ID" value="QPC44916.1"/>
    <property type="molecule type" value="Genomic_DNA"/>
</dbReference>
<proteinExistence type="inferred from homology"/>
<dbReference type="InterPro" id="IPR021150">
    <property type="entry name" value="Ubiq_cyt_c_chap"/>
</dbReference>
<dbReference type="InterPro" id="IPR014569">
    <property type="entry name" value="Ubq_cyt-c_CBP3-rel"/>
</dbReference>
<reference evidence="4 5" key="1">
    <citation type="submission" date="2020-06" db="EMBL/GenBank/DDBJ databases">
        <title>Genome sequence of 2 isolates from Red Sea Mangroves.</title>
        <authorList>
            <person name="Sefrji F."/>
            <person name="Michoud G."/>
            <person name="Merlino G."/>
            <person name="Daffonchio D."/>
        </authorList>
    </citation>
    <scope>NUCLEOTIDE SEQUENCE [LARGE SCALE GENOMIC DNA]</scope>
    <source>
        <strain evidence="4 5">R1DC25</strain>
    </source>
</reference>
<comment type="similarity">
    <text evidence="1">Belongs to the CBP3 family.</text>
</comment>
<dbReference type="RefSeq" id="WP_213162289.1">
    <property type="nucleotide sequence ID" value="NZ_CP058214.1"/>
</dbReference>